<dbReference type="PROSITE" id="PS51257">
    <property type="entry name" value="PROKAR_LIPOPROTEIN"/>
    <property type="match status" value="1"/>
</dbReference>
<feature type="chain" id="PRO_5039101076" description="DUF6287 domain-containing protein" evidence="2">
    <location>
        <begin position="22"/>
        <end position="263"/>
    </location>
</feature>
<accession>A0A4T2GR21</accession>
<dbReference type="AlphaFoldDB" id="A0A4T2GR21"/>
<reference evidence="4 5" key="1">
    <citation type="submission" date="2019-04" db="EMBL/GenBank/DDBJ databases">
        <title>Genome analysis of Streptococcus suis strain WUSS424.</title>
        <authorList>
            <person name="Chen H."/>
            <person name="Gao X."/>
            <person name="Wu Z."/>
        </authorList>
    </citation>
    <scope>NUCLEOTIDE SEQUENCE [LARGE SCALE GENOMIC DNA]</scope>
    <source>
        <strain evidence="4 5">WUSS424</strain>
    </source>
</reference>
<keyword evidence="2" id="KW-0732">Signal</keyword>
<feature type="domain" description="DUF6287" evidence="3">
    <location>
        <begin position="70"/>
        <end position="102"/>
    </location>
</feature>
<organism evidence="4 5">
    <name type="scientific">Streptococcus suis</name>
    <dbReference type="NCBI Taxonomy" id="1307"/>
    <lineage>
        <taxon>Bacteria</taxon>
        <taxon>Bacillati</taxon>
        <taxon>Bacillota</taxon>
        <taxon>Bacilli</taxon>
        <taxon>Lactobacillales</taxon>
        <taxon>Streptococcaceae</taxon>
        <taxon>Streptococcus</taxon>
    </lineage>
</organism>
<protein>
    <recommendedName>
        <fullName evidence="3">DUF6287 domain-containing protein</fullName>
    </recommendedName>
</protein>
<dbReference type="Proteomes" id="UP000305165">
    <property type="component" value="Unassembled WGS sequence"/>
</dbReference>
<feature type="region of interest" description="Disordered" evidence="1">
    <location>
        <begin position="27"/>
        <end position="63"/>
    </location>
</feature>
<feature type="signal peptide" evidence="2">
    <location>
        <begin position="1"/>
        <end position="21"/>
    </location>
</feature>
<dbReference type="EMBL" id="SSXO01000001">
    <property type="protein sequence ID" value="TII01084.1"/>
    <property type="molecule type" value="Genomic_DNA"/>
</dbReference>
<sequence length="263" mass="27979">MNKPFVKTLSLSLLASLFLTACSMTSKQESGSSSSTSQTSSQTTTSSTEATSTTSSLTSSSSSETQMDTALDLDAIAAGDFSSLAGTWMNSQGNVLVFDQTGLVSEDSFWSGEFVWSNGLLTTSVQASSGVGGYALVLVPKGMAIPSEFFADGSDPSDQTKDRLFGAQNVLSTENFDPFYRVPTALPHSQSNLETGVTLESGQVSIDYATEKIGDKAWIVLEGNYTRTESVPYNLLQGSDGSLIWVYQNGVIYGDNNQLLYTP</sequence>
<evidence type="ECO:0000256" key="2">
    <source>
        <dbReference type="SAM" id="SignalP"/>
    </source>
</evidence>
<evidence type="ECO:0000313" key="4">
    <source>
        <dbReference type="EMBL" id="TII01084.1"/>
    </source>
</evidence>
<proteinExistence type="predicted"/>
<dbReference type="Pfam" id="PF19804">
    <property type="entry name" value="DUF6287"/>
    <property type="match status" value="1"/>
</dbReference>
<evidence type="ECO:0000313" key="5">
    <source>
        <dbReference type="Proteomes" id="UP000305165"/>
    </source>
</evidence>
<dbReference type="OrthoDB" id="2136578at2"/>
<dbReference type="InterPro" id="IPR046254">
    <property type="entry name" value="DUF6287"/>
</dbReference>
<comment type="caution">
    <text evidence="4">The sequence shown here is derived from an EMBL/GenBank/DDBJ whole genome shotgun (WGS) entry which is preliminary data.</text>
</comment>
<gene>
    <name evidence="4" type="ORF">FAJ39_01785</name>
</gene>
<evidence type="ECO:0000259" key="3">
    <source>
        <dbReference type="Pfam" id="PF19804"/>
    </source>
</evidence>
<name>A0A4T2GR21_STRSU</name>
<evidence type="ECO:0000256" key="1">
    <source>
        <dbReference type="SAM" id="MobiDB-lite"/>
    </source>
</evidence>